<keyword evidence="2" id="KW-1185">Reference proteome</keyword>
<gene>
    <name evidence="1" type="ORF">E6W36_02460</name>
</gene>
<dbReference type="InterPro" id="IPR009003">
    <property type="entry name" value="Peptidase_S1_PA"/>
</dbReference>
<proteinExistence type="predicted"/>
<dbReference type="KEGG" id="hgn:E6W36_02460"/>
<protein>
    <submittedName>
        <fullName evidence="1">Trypsin-like peptidase domain-containing protein</fullName>
    </submittedName>
</protein>
<dbReference type="Proteomes" id="UP000298714">
    <property type="component" value="Chromosome"/>
</dbReference>
<dbReference type="AlphaFoldDB" id="A0A4D7CB33"/>
<name>A0A4D7CB33_9SPHN</name>
<dbReference type="Pfam" id="PF13365">
    <property type="entry name" value="Trypsin_2"/>
    <property type="match status" value="1"/>
</dbReference>
<organism evidence="1 2">
    <name type="scientific">Hankyongella ginsenosidimutans</name>
    <dbReference type="NCBI Taxonomy" id="1763828"/>
    <lineage>
        <taxon>Bacteria</taxon>
        <taxon>Pseudomonadati</taxon>
        <taxon>Pseudomonadota</taxon>
        <taxon>Alphaproteobacteria</taxon>
        <taxon>Sphingomonadales</taxon>
        <taxon>Sphingomonadaceae</taxon>
        <taxon>Hankyongella</taxon>
    </lineage>
</organism>
<evidence type="ECO:0000313" key="1">
    <source>
        <dbReference type="EMBL" id="QCI78876.1"/>
    </source>
</evidence>
<evidence type="ECO:0000313" key="2">
    <source>
        <dbReference type="Proteomes" id="UP000298714"/>
    </source>
</evidence>
<sequence length="331" mass="34891">MVPRAACRGAPAARPEVAGALDRLVRRRIRAHLHRRAPARPARPQPHALATVHARPRAGPPFGRDAIAADDGRQVTVLSRRTWLTGAAAFGLLGTKPASAALPESVAKIKRSLVGITTFAPAAAISQRLAGTGFAIGDGRHIITNYHVIQRTPDQPPQQLGALLPQSLEPERRELQIVKISPAHDLALLRLSGPPVTPVALWPETSMVDDGTAVAITGFPLGAVLGLVPATQTGIVSAQTPNISPQPNSRFLDANLLRTPRFSIYQLDLTAYPGHSGSPLYLADTGVVIGVLNATLIKSTKERVISDPSGISYAVPSAFIRDLAALASVPA</sequence>
<dbReference type="SUPFAM" id="SSF50494">
    <property type="entry name" value="Trypsin-like serine proteases"/>
    <property type="match status" value="1"/>
</dbReference>
<accession>A0A4D7CB33</accession>
<dbReference type="EMBL" id="CP039704">
    <property type="protein sequence ID" value="QCI78876.1"/>
    <property type="molecule type" value="Genomic_DNA"/>
</dbReference>
<dbReference type="PANTHER" id="PTHR43019">
    <property type="entry name" value="SERINE ENDOPROTEASE DEGS"/>
    <property type="match status" value="1"/>
</dbReference>
<reference evidence="2" key="1">
    <citation type="submission" date="2019-04" db="EMBL/GenBank/DDBJ databases">
        <title>Complete genome sequence of Sphingomonas sp. W1-2-3.</title>
        <authorList>
            <person name="Im W.T."/>
        </authorList>
    </citation>
    <scope>NUCLEOTIDE SEQUENCE [LARGE SCALE GENOMIC DNA]</scope>
    <source>
        <strain evidence="2">W1-2-3</strain>
    </source>
</reference>
<dbReference type="Gene3D" id="2.40.10.10">
    <property type="entry name" value="Trypsin-like serine proteases"/>
    <property type="match status" value="2"/>
</dbReference>
<dbReference type="PANTHER" id="PTHR43019:SF23">
    <property type="entry name" value="PROTEASE DO-LIKE 5, CHLOROPLASTIC"/>
    <property type="match status" value="1"/>
</dbReference>
<dbReference type="InterPro" id="IPR043504">
    <property type="entry name" value="Peptidase_S1_PA_chymotrypsin"/>
</dbReference>